<feature type="transmembrane region" description="Helical" evidence="1">
    <location>
        <begin position="45"/>
        <end position="64"/>
    </location>
</feature>
<dbReference type="RefSeq" id="WP_093201526.1">
    <property type="nucleotide sequence ID" value="NZ_FNGS01000004.1"/>
</dbReference>
<dbReference type="InterPro" id="IPR036909">
    <property type="entry name" value="Cyt_c-like_dom_sf"/>
</dbReference>
<keyword evidence="1" id="KW-0812">Transmembrane</keyword>
<dbReference type="PANTHER" id="PTHR35889:SF3">
    <property type="entry name" value="F-BOX DOMAIN-CONTAINING PROTEIN"/>
    <property type="match status" value="1"/>
</dbReference>
<dbReference type="Pfam" id="PF09990">
    <property type="entry name" value="DUF2231"/>
    <property type="match status" value="1"/>
</dbReference>
<sequence length="480" mass="52107">MEAFAELLGRLHPLIVHLPIGILLLGVFLYFFSRRTPALQPAVPVTLFWGAVTAVFACVAGYFLKLSGGYEEQALALHQNTGIATAVLAVLAWLAVRNGENVAWIGKLRTGIISLTALFLFVAGHFGGNLTHGEDFLTQPVMALLGKEAPAQQAAAPKITDINKAVVYADLVEPIFKQKCWQCHNAKKIKGELRMDEIELFLKGGKHGKVLVPGHADQSELVKRLLLPEEDDHHMPPKGKTQLTDEEVALVQWWIANGKADFKAVVASVPADEKIKPFLAKYGGGSSAADSGPDLEQQVLAGKVSAGDASLIKKLTAQNVLVLPVANESNFLAVNTVNAAEFSDAQADWLTGLSDQIVWLKLGDTKVSDQALKSVARLKNLTRLSLEHTTVSDAGVGSLKDLHQLQNLNLVGTKVSDQSVEALGQLKQLRTLYLWQTQFTPAGVEKLRKLLPHTQVDFGGYDLPKLTSDTLIYKDKPKTT</sequence>
<name>A0A1G9PDB3_9BACT</name>
<evidence type="ECO:0000259" key="2">
    <source>
        <dbReference type="Pfam" id="PF07635"/>
    </source>
</evidence>
<dbReference type="GO" id="GO:0009055">
    <property type="term" value="F:electron transfer activity"/>
    <property type="evidence" value="ECO:0007669"/>
    <property type="project" value="InterPro"/>
</dbReference>
<dbReference type="STRING" id="563176.SAMN04488090_2113"/>
<dbReference type="InterPro" id="IPR011429">
    <property type="entry name" value="Cyt_c_Planctomycete-type"/>
</dbReference>
<feature type="transmembrane region" description="Helical" evidence="1">
    <location>
        <begin position="108"/>
        <end position="128"/>
    </location>
</feature>
<feature type="domain" description="Cytochrome C Planctomycete-type" evidence="2">
    <location>
        <begin position="180"/>
        <end position="239"/>
    </location>
</feature>
<dbReference type="PANTHER" id="PTHR35889">
    <property type="entry name" value="CYCLOINULO-OLIGOSACCHARIDE FRUCTANOTRANSFERASE-RELATED"/>
    <property type="match status" value="1"/>
</dbReference>
<dbReference type="EMBL" id="FNGS01000004">
    <property type="protein sequence ID" value="SDL96217.1"/>
    <property type="molecule type" value="Genomic_DNA"/>
</dbReference>
<dbReference type="SUPFAM" id="SSF52047">
    <property type="entry name" value="RNI-like"/>
    <property type="match status" value="1"/>
</dbReference>
<reference evidence="4 5" key="1">
    <citation type="submission" date="2016-10" db="EMBL/GenBank/DDBJ databases">
        <authorList>
            <person name="de Groot N.N."/>
        </authorList>
    </citation>
    <scope>NUCLEOTIDE SEQUENCE [LARGE SCALE GENOMIC DNA]</scope>
    <source>
        <strain evidence="4 5">DSM 21668</strain>
    </source>
</reference>
<proteinExistence type="predicted"/>
<keyword evidence="1" id="KW-0472">Membrane</keyword>
<dbReference type="Gene3D" id="3.80.10.10">
    <property type="entry name" value="Ribonuclease Inhibitor"/>
    <property type="match status" value="1"/>
</dbReference>
<dbReference type="Proteomes" id="UP000198901">
    <property type="component" value="Unassembled WGS sequence"/>
</dbReference>
<dbReference type="SUPFAM" id="SSF46626">
    <property type="entry name" value="Cytochrome c"/>
    <property type="match status" value="1"/>
</dbReference>
<dbReference type="InterPro" id="IPR032675">
    <property type="entry name" value="LRR_dom_sf"/>
</dbReference>
<evidence type="ECO:0000313" key="5">
    <source>
        <dbReference type="Proteomes" id="UP000198901"/>
    </source>
</evidence>
<dbReference type="SMART" id="SM00368">
    <property type="entry name" value="LRR_RI"/>
    <property type="match status" value="2"/>
</dbReference>
<dbReference type="GO" id="GO:0020037">
    <property type="term" value="F:heme binding"/>
    <property type="evidence" value="ECO:0007669"/>
    <property type="project" value="InterPro"/>
</dbReference>
<keyword evidence="5" id="KW-1185">Reference proteome</keyword>
<feature type="domain" description="DUF2231" evidence="3">
    <location>
        <begin position="11"/>
        <end position="131"/>
    </location>
</feature>
<dbReference type="InterPro" id="IPR019251">
    <property type="entry name" value="DUF2231_TM"/>
</dbReference>
<evidence type="ECO:0000256" key="1">
    <source>
        <dbReference type="SAM" id="Phobius"/>
    </source>
</evidence>
<feature type="transmembrane region" description="Helical" evidence="1">
    <location>
        <begin position="14"/>
        <end position="33"/>
    </location>
</feature>
<protein>
    <submittedName>
        <fullName evidence="4">Uncharacterized membrane protein</fullName>
    </submittedName>
</protein>
<feature type="transmembrane region" description="Helical" evidence="1">
    <location>
        <begin position="76"/>
        <end position="96"/>
    </location>
</feature>
<dbReference type="Pfam" id="PF07635">
    <property type="entry name" value="PSCyt1"/>
    <property type="match status" value="1"/>
</dbReference>
<gene>
    <name evidence="4" type="ORF">SAMN04488090_2113</name>
</gene>
<evidence type="ECO:0000313" key="4">
    <source>
        <dbReference type="EMBL" id="SDL96217.1"/>
    </source>
</evidence>
<organism evidence="4 5">
    <name type="scientific">Siphonobacter aquaeclarae</name>
    <dbReference type="NCBI Taxonomy" id="563176"/>
    <lineage>
        <taxon>Bacteria</taxon>
        <taxon>Pseudomonadati</taxon>
        <taxon>Bacteroidota</taxon>
        <taxon>Cytophagia</taxon>
        <taxon>Cytophagales</taxon>
        <taxon>Cytophagaceae</taxon>
        <taxon>Siphonobacter</taxon>
    </lineage>
</organism>
<accession>A0A1G9PDB3</accession>
<dbReference type="AlphaFoldDB" id="A0A1G9PDB3"/>
<dbReference type="OrthoDB" id="713772at2"/>
<keyword evidence="1" id="KW-1133">Transmembrane helix</keyword>
<evidence type="ECO:0000259" key="3">
    <source>
        <dbReference type="Pfam" id="PF09990"/>
    </source>
</evidence>